<keyword evidence="3 11" id="KW-1134">Transmembrane beta strand</keyword>
<feature type="domain" description="TonB-dependent receptor plug" evidence="12">
    <location>
        <begin position="30"/>
        <end position="138"/>
    </location>
</feature>
<keyword evidence="4" id="KW-0410">Iron transport</keyword>
<name>A0A3B9L3T5_9PROT</name>
<comment type="subcellular location">
    <subcellularLocation>
        <location evidence="1 11">Cell outer membrane</location>
        <topology evidence="1 11">Multi-pass membrane protein</topology>
    </subcellularLocation>
</comment>
<evidence type="ECO:0000256" key="3">
    <source>
        <dbReference type="ARBA" id="ARBA00022452"/>
    </source>
</evidence>
<dbReference type="PROSITE" id="PS52016">
    <property type="entry name" value="TONB_DEPENDENT_REC_3"/>
    <property type="match status" value="1"/>
</dbReference>
<evidence type="ECO:0000256" key="7">
    <source>
        <dbReference type="ARBA" id="ARBA00023065"/>
    </source>
</evidence>
<protein>
    <submittedName>
        <fullName evidence="13">TonB-dependent receptor</fullName>
    </submittedName>
</protein>
<dbReference type="Proteomes" id="UP000259173">
    <property type="component" value="Unassembled WGS sequence"/>
</dbReference>
<proteinExistence type="inferred from homology"/>
<keyword evidence="10 11" id="KW-0998">Cell outer membrane</keyword>
<dbReference type="PANTHER" id="PTHR32552:SF81">
    <property type="entry name" value="TONB-DEPENDENT OUTER MEMBRANE RECEPTOR"/>
    <property type="match status" value="1"/>
</dbReference>
<dbReference type="EMBL" id="DMBR01000404">
    <property type="protein sequence ID" value="HAE95551.1"/>
    <property type="molecule type" value="Genomic_DNA"/>
</dbReference>
<evidence type="ECO:0000313" key="13">
    <source>
        <dbReference type="EMBL" id="HAE95551.1"/>
    </source>
</evidence>
<comment type="caution">
    <text evidence="13">The sequence shown here is derived from an EMBL/GenBank/DDBJ whole genome shotgun (WGS) entry which is preliminary data.</text>
</comment>
<comment type="similarity">
    <text evidence="11">Belongs to the TonB-dependent receptor family.</text>
</comment>
<evidence type="ECO:0000256" key="4">
    <source>
        <dbReference type="ARBA" id="ARBA00022496"/>
    </source>
</evidence>
<evidence type="ECO:0000256" key="6">
    <source>
        <dbReference type="ARBA" id="ARBA00023004"/>
    </source>
</evidence>
<feature type="non-terminal residue" evidence="13">
    <location>
        <position position="215"/>
    </location>
</feature>
<organism evidence="13 14">
    <name type="scientific">Hyphomonas atlantica</name>
    <dbReference type="NCBI Taxonomy" id="1280948"/>
    <lineage>
        <taxon>Bacteria</taxon>
        <taxon>Pseudomonadati</taxon>
        <taxon>Pseudomonadota</taxon>
        <taxon>Alphaproteobacteria</taxon>
        <taxon>Hyphomonadales</taxon>
        <taxon>Hyphomonadaceae</taxon>
        <taxon>Hyphomonas</taxon>
    </lineage>
</organism>
<keyword evidence="8" id="KW-0798">TonB box</keyword>
<keyword evidence="5 11" id="KW-0812">Transmembrane</keyword>
<reference evidence="13 14" key="1">
    <citation type="journal article" date="2018" name="Nat. Biotechnol.">
        <title>A standardized bacterial taxonomy based on genome phylogeny substantially revises the tree of life.</title>
        <authorList>
            <person name="Parks D.H."/>
            <person name="Chuvochina M."/>
            <person name="Waite D.W."/>
            <person name="Rinke C."/>
            <person name="Skarshewski A."/>
            <person name="Chaumeil P.A."/>
            <person name="Hugenholtz P."/>
        </authorList>
    </citation>
    <scope>NUCLEOTIDE SEQUENCE [LARGE SCALE GENOMIC DNA]</scope>
    <source>
        <strain evidence="13">UBA8557</strain>
    </source>
</reference>
<evidence type="ECO:0000256" key="5">
    <source>
        <dbReference type="ARBA" id="ARBA00022692"/>
    </source>
</evidence>
<keyword evidence="13" id="KW-0675">Receptor</keyword>
<dbReference type="PANTHER" id="PTHR32552">
    <property type="entry name" value="FERRICHROME IRON RECEPTOR-RELATED"/>
    <property type="match status" value="1"/>
</dbReference>
<dbReference type="Pfam" id="PF07715">
    <property type="entry name" value="Plug"/>
    <property type="match status" value="1"/>
</dbReference>
<keyword evidence="2 11" id="KW-0813">Transport</keyword>
<evidence type="ECO:0000256" key="9">
    <source>
        <dbReference type="ARBA" id="ARBA00023136"/>
    </source>
</evidence>
<keyword evidence="6" id="KW-0408">Iron</keyword>
<accession>A0A3B9L3T5</accession>
<dbReference type="SUPFAM" id="SSF56935">
    <property type="entry name" value="Porins"/>
    <property type="match status" value="1"/>
</dbReference>
<dbReference type="InterPro" id="IPR012910">
    <property type="entry name" value="Plug_dom"/>
</dbReference>
<dbReference type="InterPro" id="IPR036942">
    <property type="entry name" value="Beta-barrel_TonB_sf"/>
</dbReference>
<gene>
    <name evidence="13" type="ORF">DCG65_13420</name>
</gene>
<evidence type="ECO:0000256" key="1">
    <source>
        <dbReference type="ARBA" id="ARBA00004571"/>
    </source>
</evidence>
<dbReference type="Gene3D" id="2.40.170.20">
    <property type="entry name" value="TonB-dependent receptor, beta-barrel domain"/>
    <property type="match status" value="1"/>
</dbReference>
<dbReference type="GO" id="GO:0006826">
    <property type="term" value="P:iron ion transport"/>
    <property type="evidence" value="ECO:0007669"/>
    <property type="project" value="UniProtKB-KW"/>
</dbReference>
<dbReference type="AlphaFoldDB" id="A0A3B9L3T5"/>
<evidence type="ECO:0000256" key="2">
    <source>
        <dbReference type="ARBA" id="ARBA00022448"/>
    </source>
</evidence>
<keyword evidence="7" id="KW-0406">Ion transport</keyword>
<evidence type="ECO:0000256" key="11">
    <source>
        <dbReference type="PROSITE-ProRule" id="PRU01360"/>
    </source>
</evidence>
<dbReference type="InterPro" id="IPR039426">
    <property type="entry name" value="TonB-dep_rcpt-like"/>
</dbReference>
<sequence length="215" mass="23006">MPAIAQDAPEEESRTLQTVTITATKREQTLQDVPVAVSVVDESVIEKAEIVDLGDLQSVVPSLRVSQQQSSSNTNFIIRGFGNGANNAGIEPSVGVFVDGVYRSRSTSQISDLPNLQRVEVLRGPQSTLFGKNASAGVISIVTQKPQFEWGGNVEGTVSNYNGYRAGAFVTGPLSDTVAFSLGGNFNTRDGYVEDLGDGPDTNERNRWGIRGDLL</sequence>
<evidence type="ECO:0000256" key="8">
    <source>
        <dbReference type="ARBA" id="ARBA00023077"/>
    </source>
</evidence>
<evidence type="ECO:0000313" key="14">
    <source>
        <dbReference type="Proteomes" id="UP000259173"/>
    </source>
</evidence>
<evidence type="ECO:0000259" key="12">
    <source>
        <dbReference type="Pfam" id="PF07715"/>
    </source>
</evidence>
<evidence type="ECO:0000256" key="10">
    <source>
        <dbReference type="ARBA" id="ARBA00023237"/>
    </source>
</evidence>
<keyword evidence="9 11" id="KW-0472">Membrane</keyword>
<dbReference type="GO" id="GO:0009279">
    <property type="term" value="C:cell outer membrane"/>
    <property type="evidence" value="ECO:0007669"/>
    <property type="project" value="UniProtKB-SubCell"/>
</dbReference>